<dbReference type="InterPro" id="IPR036249">
    <property type="entry name" value="Thioredoxin-like_sf"/>
</dbReference>
<evidence type="ECO:0000256" key="6">
    <source>
        <dbReference type="ARBA" id="ARBA00023235"/>
    </source>
</evidence>
<dbReference type="Gene3D" id="3.40.30.10">
    <property type="entry name" value="Glutaredoxin"/>
    <property type="match status" value="2"/>
</dbReference>
<feature type="domain" description="Thioredoxin" evidence="8">
    <location>
        <begin position="387"/>
        <end position="504"/>
    </location>
</feature>
<protein>
    <recommendedName>
        <fullName evidence="4">protein disulfide-isomerase</fullName>
        <ecNumber evidence="4">5.3.4.1</ecNumber>
    </recommendedName>
</protein>
<reference evidence="9" key="1">
    <citation type="submission" date="2022-07" db="EMBL/GenBank/DDBJ databases">
        <title>Evaluation of T. orientalis genome assembly methods using nanopore sequencing and analysis of variation between genomes.</title>
        <authorList>
            <person name="Yam J."/>
            <person name="Micallef M.L."/>
            <person name="Liu M."/>
            <person name="Djordjevic S.P."/>
            <person name="Bogema D.R."/>
            <person name="Jenkins C."/>
        </authorList>
    </citation>
    <scope>NUCLEOTIDE SEQUENCE</scope>
    <source>
        <strain evidence="9">Fish Creek</strain>
    </source>
</reference>
<evidence type="ECO:0000256" key="2">
    <source>
        <dbReference type="ARBA" id="ARBA00004319"/>
    </source>
</evidence>
<dbReference type="EMBL" id="CP056065">
    <property type="protein sequence ID" value="UKJ87681.2"/>
    <property type="molecule type" value="Genomic_DNA"/>
</dbReference>
<evidence type="ECO:0000259" key="8">
    <source>
        <dbReference type="PROSITE" id="PS51352"/>
    </source>
</evidence>
<dbReference type="GO" id="GO:0006457">
    <property type="term" value="P:protein folding"/>
    <property type="evidence" value="ECO:0007669"/>
    <property type="project" value="TreeGrafter"/>
</dbReference>
<dbReference type="Proteomes" id="UP000244803">
    <property type="component" value="Chromosome 1"/>
</dbReference>
<evidence type="ECO:0000256" key="3">
    <source>
        <dbReference type="ARBA" id="ARBA00006347"/>
    </source>
</evidence>
<dbReference type="Pfam" id="PF00085">
    <property type="entry name" value="Thioredoxin"/>
    <property type="match status" value="1"/>
</dbReference>
<proteinExistence type="inferred from homology"/>
<organism evidence="9 10">
    <name type="scientific">Theileria orientalis</name>
    <dbReference type="NCBI Taxonomy" id="68886"/>
    <lineage>
        <taxon>Eukaryota</taxon>
        <taxon>Sar</taxon>
        <taxon>Alveolata</taxon>
        <taxon>Apicomplexa</taxon>
        <taxon>Aconoidasida</taxon>
        <taxon>Piroplasmida</taxon>
        <taxon>Theileriidae</taxon>
        <taxon>Theileria</taxon>
    </lineage>
</organism>
<dbReference type="GO" id="GO:0003756">
    <property type="term" value="F:protein disulfide isomerase activity"/>
    <property type="evidence" value="ECO:0007669"/>
    <property type="project" value="UniProtKB-EC"/>
</dbReference>
<comment type="catalytic activity">
    <reaction evidence="1">
        <text>Catalyzes the rearrangement of -S-S- bonds in proteins.</text>
        <dbReference type="EC" id="5.3.4.1"/>
    </reaction>
</comment>
<dbReference type="PANTHER" id="PTHR18929:SF132">
    <property type="entry name" value="PROTEIN DISULFIDE-ISOMERASE A3"/>
    <property type="match status" value="1"/>
</dbReference>
<evidence type="ECO:0000256" key="4">
    <source>
        <dbReference type="ARBA" id="ARBA00012723"/>
    </source>
</evidence>
<gene>
    <name evidence="9" type="ORF">MACJ_000121</name>
</gene>
<dbReference type="EC" id="5.3.4.1" evidence="4"/>
<keyword evidence="6 9" id="KW-0413">Isomerase</keyword>
<dbReference type="GO" id="GO:0034976">
    <property type="term" value="P:response to endoplasmic reticulum stress"/>
    <property type="evidence" value="ECO:0007669"/>
    <property type="project" value="TreeGrafter"/>
</dbReference>
<dbReference type="OrthoDB" id="72053at2759"/>
<evidence type="ECO:0000256" key="7">
    <source>
        <dbReference type="ARBA" id="ARBA00023284"/>
    </source>
</evidence>
<sequence>MRNMTQYKIIKIAVTTILLLNIQLIRSITTDLPQDVQDIQEADFNKYLSSAKRTPVVLHYPQLFIFSSAAINDFRTVASLLSDDPKCEFVTVESATFFNGDISSLEPVVSYVKDGETKKYDGPINAAYILSWLTSQNVCEMKVKDIDNYKAFQKALPDGHIQAYVLFGENQYDPKVVDKVKKFVVDEDLAIPVLYVPDHMVSLKVYKLLNNGGYPSPKMPNIVVYRNMTLLPKSASYNKDINNEKWLKQFLYDEMIPPVHSTNSYMLPKFLTMKKTIVYIFTKDKDLRRYLSEDWLKTIPKRHSEKLVFLHSKGSDLVETKMNTILAIDSEYEQTVVRAFVINLDTLEFYKFKPLSMEDGELNEKGLERFINDLEINKLSHYVKSELPIPESIDTGPVKTIVGEDFHKRVIESKDDILVLFLSAWCGHCHKAKRLFRDIGRRLKGTHGPVLATFDAYNNEVEDMEITQFPTIVLFPSGHKGEPIFYNGGDTVEEISVFLEENCKYNRVNAENILQKHVSKERIFEFHTEL</sequence>
<evidence type="ECO:0000313" key="10">
    <source>
        <dbReference type="Proteomes" id="UP000244803"/>
    </source>
</evidence>
<dbReference type="InterPro" id="IPR013766">
    <property type="entry name" value="Thioredoxin_domain"/>
</dbReference>
<keyword evidence="7" id="KW-0676">Redox-active center</keyword>
<comment type="similarity">
    <text evidence="3">Belongs to the protein disulfide isomerase family.</text>
</comment>
<dbReference type="SUPFAM" id="SSF52833">
    <property type="entry name" value="Thioredoxin-like"/>
    <property type="match status" value="1"/>
</dbReference>
<dbReference type="CDD" id="cd02995">
    <property type="entry name" value="PDI_a_PDI_a'_C"/>
    <property type="match status" value="1"/>
</dbReference>
<dbReference type="PANTHER" id="PTHR18929">
    <property type="entry name" value="PROTEIN DISULFIDE ISOMERASE"/>
    <property type="match status" value="1"/>
</dbReference>
<keyword evidence="5" id="KW-0256">Endoplasmic reticulum</keyword>
<evidence type="ECO:0000313" key="9">
    <source>
        <dbReference type="EMBL" id="UKJ87681.2"/>
    </source>
</evidence>
<comment type="subcellular location">
    <subcellularLocation>
        <location evidence="2">Endoplasmic reticulum lumen</location>
    </subcellularLocation>
</comment>
<evidence type="ECO:0000256" key="5">
    <source>
        <dbReference type="ARBA" id="ARBA00022824"/>
    </source>
</evidence>
<accession>A0A976M3J1</accession>
<dbReference type="AlphaFoldDB" id="A0A976M3J1"/>
<evidence type="ECO:0000256" key="1">
    <source>
        <dbReference type="ARBA" id="ARBA00001182"/>
    </source>
</evidence>
<dbReference type="GO" id="GO:0005788">
    <property type="term" value="C:endoplasmic reticulum lumen"/>
    <property type="evidence" value="ECO:0007669"/>
    <property type="project" value="UniProtKB-SubCell"/>
</dbReference>
<dbReference type="PROSITE" id="PS51352">
    <property type="entry name" value="THIOREDOXIN_2"/>
    <property type="match status" value="1"/>
</dbReference>
<name>A0A976M3J1_THEOR</name>